<dbReference type="Proteomes" id="UP001055307">
    <property type="component" value="Unassembled WGS sequence"/>
</dbReference>
<dbReference type="AlphaFoldDB" id="A0AAV4Z298"/>
<dbReference type="EMBL" id="BPQF01000003">
    <property type="protein sequence ID" value="GJD38032.1"/>
    <property type="molecule type" value="Genomic_DNA"/>
</dbReference>
<proteinExistence type="predicted"/>
<evidence type="ECO:0000313" key="2">
    <source>
        <dbReference type="Proteomes" id="UP001055307"/>
    </source>
</evidence>
<accession>A0AAV4Z298</accession>
<reference evidence="1" key="2">
    <citation type="submission" date="2021-08" db="EMBL/GenBank/DDBJ databases">
        <authorList>
            <person name="Tani A."/>
            <person name="Ola A."/>
            <person name="Ogura Y."/>
            <person name="Katsura K."/>
            <person name="Hayashi T."/>
        </authorList>
    </citation>
    <scope>NUCLEOTIDE SEQUENCE</scope>
    <source>
        <strain evidence="1">DSM 21893</strain>
    </source>
</reference>
<sequence>MLAPFAAEPDAYREVRAADDRSAESFDIGTLALLPSRRFAIHAGLSEAGRPTPSLRIGEGDIMRRALWPIRSRSRRALKRRLRRARAFHPALLRERNRLAADPSADETTSD</sequence>
<organism evidence="1 2">
    <name type="scientific">Methylobacterium bullatum</name>
    <dbReference type="NCBI Taxonomy" id="570505"/>
    <lineage>
        <taxon>Bacteria</taxon>
        <taxon>Pseudomonadati</taxon>
        <taxon>Pseudomonadota</taxon>
        <taxon>Alphaproteobacteria</taxon>
        <taxon>Hyphomicrobiales</taxon>
        <taxon>Methylobacteriaceae</taxon>
        <taxon>Methylobacterium</taxon>
    </lineage>
</organism>
<evidence type="ECO:0000313" key="1">
    <source>
        <dbReference type="EMBL" id="GJD38032.1"/>
    </source>
</evidence>
<protein>
    <submittedName>
        <fullName evidence="1">Uncharacterized protein</fullName>
    </submittedName>
</protein>
<name>A0AAV4Z298_9HYPH</name>
<reference evidence="1" key="1">
    <citation type="journal article" date="2016" name="Front. Microbiol.">
        <title>Genome Sequence of the Piezophilic, Mesophilic Sulfate-Reducing Bacterium Desulfovibrio indicus J2T.</title>
        <authorList>
            <person name="Cao J."/>
            <person name="Maignien L."/>
            <person name="Shao Z."/>
            <person name="Alain K."/>
            <person name="Jebbar M."/>
        </authorList>
    </citation>
    <scope>NUCLEOTIDE SEQUENCE</scope>
    <source>
        <strain evidence="1">DSM 21893</strain>
    </source>
</reference>
<comment type="caution">
    <text evidence="1">The sequence shown here is derived from an EMBL/GenBank/DDBJ whole genome shotgun (WGS) entry which is preliminary data.</text>
</comment>
<keyword evidence="2" id="KW-1185">Reference proteome</keyword>
<gene>
    <name evidence="1" type="ORF">OICFNHDK_0472</name>
</gene>